<keyword evidence="5 12" id="KW-0812">Transmembrane</keyword>
<dbReference type="Pfam" id="PF12483">
    <property type="entry name" value="GIDE"/>
    <property type="match status" value="1"/>
</dbReference>
<dbReference type="EC" id="2.3.2.27" evidence="3"/>
<evidence type="ECO:0000313" key="14">
    <source>
        <dbReference type="EMBL" id="AOS65247.1"/>
    </source>
</evidence>
<dbReference type="InterPro" id="IPR022170">
    <property type="entry name" value="MUL1-like"/>
</dbReference>
<evidence type="ECO:0000256" key="9">
    <source>
        <dbReference type="ARBA" id="ARBA00022833"/>
    </source>
</evidence>
<comment type="subcellular location">
    <subcellularLocation>
        <location evidence="2">Membrane</location>
        <topology evidence="2">Multi-pass membrane protein</topology>
    </subcellularLocation>
</comment>
<sequence length="260" mass="28624">MVFIGIGLLIASVIAFFLMSHTRSELHAMIAAETLPVAELRMLRQASDDIGAKGSFRKECEVVGGATAGPSGMLRSELTGTECVWFRYRIEREYEHVTYRDNQRHVSKRTEQLADHSSSQSYAIQDDAGDTITIEPGNLRPDKPEQVLNSYETAHGPGGSGLGNTLMRLVGNRMGGGGTLGHRYTEWVVRPGQRLYILGEVNDRRGDLTVSRPEKGHFIISTRSEEELRASRTTTHKFIRIGIFVAVPLGIILTIAGALS</sequence>
<keyword evidence="4" id="KW-0808">Transferase</keyword>
<evidence type="ECO:0000259" key="13">
    <source>
        <dbReference type="Pfam" id="PF12483"/>
    </source>
</evidence>
<comment type="catalytic activity">
    <reaction evidence="1">
        <text>S-ubiquitinyl-[E2 ubiquitin-conjugating enzyme]-L-cysteine + [acceptor protein]-L-lysine = [E2 ubiquitin-conjugating enzyme]-L-cysteine + N(6)-ubiquitinyl-[acceptor protein]-L-lysine.</text>
        <dbReference type="EC" id="2.3.2.27"/>
    </reaction>
</comment>
<dbReference type="KEGG" id="ahm:TL08_22325"/>
<evidence type="ECO:0000256" key="6">
    <source>
        <dbReference type="ARBA" id="ARBA00022723"/>
    </source>
</evidence>
<keyword evidence="6" id="KW-0479">Metal-binding</keyword>
<dbReference type="GO" id="GO:0008270">
    <property type="term" value="F:zinc ion binding"/>
    <property type="evidence" value="ECO:0007669"/>
    <property type="project" value="UniProtKB-KW"/>
</dbReference>
<protein>
    <recommendedName>
        <fullName evidence="3">RING-type E3 ubiquitin transferase</fullName>
        <ecNumber evidence="3">2.3.2.27</ecNumber>
    </recommendedName>
</protein>
<evidence type="ECO:0000256" key="1">
    <source>
        <dbReference type="ARBA" id="ARBA00000900"/>
    </source>
</evidence>
<evidence type="ECO:0000256" key="8">
    <source>
        <dbReference type="ARBA" id="ARBA00022786"/>
    </source>
</evidence>
<evidence type="ECO:0000256" key="10">
    <source>
        <dbReference type="ARBA" id="ARBA00022989"/>
    </source>
</evidence>
<dbReference type="Proteomes" id="UP000095210">
    <property type="component" value="Chromosome"/>
</dbReference>
<keyword evidence="10 12" id="KW-1133">Transmembrane helix</keyword>
<evidence type="ECO:0000256" key="11">
    <source>
        <dbReference type="ARBA" id="ARBA00023136"/>
    </source>
</evidence>
<reference evidence="15" key="1">
    <citation type="submission" date="2016-03" db="EMBL/GenBank/DDBJ databases">
        <title>Complete genome sequence of the type strain Actinoalloteichus hymeniacidonis DSM 45092.</title>
        <authorList>
            <person name="Schaffert L."/>
            <person name="Albersmeier A."/>
            <person name="Winkler A."/>
            <person name="Kalinowski J."/>
            <person name="Zotchev S."/>
            <person name="Ruckert C."/>
        </authorList>
    </citation>
    <scope>NUCLEOTIDE SEQUENCE [LARGE SCALE GENOMIC DNA]</scope>
    <source>
        <strain evidence="15">HPA177(T) (DSM 45092(T))</strain>
    </source>
</reference>
<dbReference type="GO" id="GO:0061630">
    <property type="term" value="F:ubiquitin protein ligase activity"/>
    <property type="evidence" value="ECO:0007669"/>
    <property type="project" value="UniProtKB-EC"/>
</dbReference>
<proteinExistence type="predicted"/>
<dbReference type="GO" id="GO:0016567">
    <property type="term" value="P:protein ubiquitination"/>
    <property type="evidence" value="ECO:0007669"/>
    <property type="project" value="InterPro"/>
</dbReference>
<gene>
    <name evidence="14" type="ORF">TL08_22325</name>
</gene>
<keyword evidence="9" id="KW-0862">Zinc</keyword>
<evidence type="ECO:0000256" key="5">
    <source>
        <dbReference type="ARBA" id="ARBA00022692"/>
    </source>
</evidence>
<name>A0AAC9HT78_9PSEU</name>
<keyword evidence="7" id="KW-0863">Zinc-finger</keyword>
<evidence type="ECO:0000313" key="15">
    <source>
        <dbReference type="Proteomes" id="UP000095210"/>
    </source>
</evidence>
<keyword evidence="8" id="KW-0833">Ubl conjugation pathway</keyword>
<evidence type="ECO:0000256" key="7">
    <source>
        <dbReference type="ARBA" id="ARBA00022771"/>
    </source>
</evidence>
<dbReference type="EMBL" id="CP014859">
    <property type="protein sequence ID" value="AOS65247.1"/>
    <property type="molecule type" value="Genomic_DNA"/>
</dbReference>
<feature type="domain" description="E3 Ubiquitin ligase MUL1-like" evidence="13">
    <location>
        <begin position="95"/>
        <end position="250"/>
    </location>
</feature>
<evidence type="ECO:0000256" key="12">
    <source>
        <dbReference type="SAM" id="Phobius"/>
    </source>
</evidence>
<feature type="transmembrane region" description="Helical" evidence="12">
    <location>
        <begin position="238"/>
        <end position="259"/>
    </location>
</feature>
<keyword evidence="15" id="KW-1185">Reference proteome</keyword>
<evidence type="ECO:0000256" key="4">
    <source>
        <dbReference type="ARBA" id="ARBA00022679"/>
    </source>
</evidence>
<organism evidence="14 15">
    <name type="scientific">Actinoalloteichus hymeniacidonis</name>
    <dbReference type="NCBI Taxonomy" id="340345"/>
    <lineage>
        <taxon>Bacteria</taxon>
        <taxon>Bacillati</taxon>
        <taxon>Actinomycetota</taxon>
        <taxon>Actinomycetes</taxon>
        <taxon>Pseudonocardiales</taxon>
        <taxon>Pseudonocardiaceae</taxon>
        <taxon>Actinoalloteichus</taxon>
    </lineage>
</organism>
<dbReference type="AlphaFoldDB" id="A0AAC9HT78"/>
<evidence type="ECO:0000256" key="2">
    <source>
        <dbReference type="ARBA" id="ARBA00004141"/>
    </source>
</evidence>
<accession>A0AAC9HT78</accession>
<keyword evidence="11 12" id="KW-0472">Membrane</keyword>
<evidence type="ECO:0000256" key="3">
    <source>
        <dbReference type="ARBA" id="ARBA00012483"/>
    </source>
</evidence>
<dbReference type="RefSeq" id="WP_069851767.1">
    <property type="nucleotide sequence ID" value="NZ_CP014859.1"/>
</dbReference>
<dbReference type="GO" id="GO:0016020">
    <property type="term" value="C:membrane"/>
    <property type="evidence" value="ECO:0007669"/>
    <property type="project" value="UniProtKB-SubCell"/>
</dbReference>